<feature type="transmembrane region" description="Helical" evidence="1">
    <location>
        <begin position="6"/>
        <end position="26"/>
    </location>
</feature>
<evidence type="ECO:0000313" key="3">
    <source>
        <dbReference type="Proteomes" id="UP000321440"/>
    </source>
</evidence>
<evidence type="ECO:0000313" key="2">
    <source>
        <dbReference type="EMBL" id="GEN45440.1"/>
    </source>
</evidence>
<gene>
    <name evidence="2" type="ORF">AHA02nite_12160</name>
</gene>
<reference evidence="2 3" key="1">
    <citation type="submission" date="2019-07" db="EMBL/GenBank/DDBJ databases">
        <title>Whole genome shotgun sequence of Alkalibacillus haloalkaliphilus NBRC 103110.</title>
        <authorList>
            <person name="Hosoyama A."/>
            <person name="Uohara A."/>
            <person name="Ohji S."/>
            <person name="Ichikawa N."/>
        </authorList>
    </citation>
    <scope>NUCLEOTIDE SEQUENCE [LARGE SCALE GENOMIC DNA]</scope>
    <source>
        <strain evidence="2 3">NBRC 103110</strain>
    </source>
</reference>
<dbReference type="AlphaFoldDB" id="A0A511W319"/>
<dbReference type="RefSeq" id="WP_146815364.1">
    <property type="nucleotide sequence ID" value="NZ_BJYA01000004.1"/>
</dbReference>
<dbReference type="EMBL" id="BJYA01000004">
    <property type="protein sequence ID" value="GEN45440.1"/>
    <property type="molecule type" value="Genomic_DNA"/>
</dbReference>
<evidence type="ECO:0000256" key="1">
    <source>
        <dbReference type="SAM" id="Phobius"/>
    </source>
</evidence>
<name>A0A511W319_9BACI</name>
<dbReference type="Proteomes" id="UP000321440">
    <property type="component" value="Unassembled WGS sequence"/>
</dbReference>
<organism evidence="2 3">
    <name type="scientific">Alkalibacillus haloalkaliphilus</name>
    <dbReference type="NCBI Taxonomy" id="94136"/>
    <lineage>
        <taxon>Bacteria</taxon>
        <taxon>Bacillati</taxon>
        <taxon>Bacillota</taxon>
        <taxon>Bacilli</taxon>
        <taxon>Bacillales</taxon>
        <taxon>Bacillaceae</taxon>
        <taxon>Alkalibacillus</taxon>
    </lineage>
</organism>
<comment type="caution">
    <text evidence="2">The sequence shown here is derived from an EMBL/GenBank/DDBJ whole genome shotgun (WGS) entry which is preliminary data.</text>
</comment>
<accession>A0A511W319</accession>
<keyword evidence="3" id="KW-1185">Reference proteome</keyword>
<dbReference type="OrthoDB" id="2429101at2"/>
<protein>
    <submittedName>
        <fullName evidence="2">Uncharacterized protein</fullName>
    </submittedName>
</protein>
<feature type="transmembrane region" description="Helical" evidence="1">
    <location>
        <begin position="47"/>
        <end position="69"/>
    </location>
</feature>
<proteinExistence type="predicted"/>
<sequence>MNSLLGITIGFIVIGFVVLISLKGSMESRLAKANVEVDEGLTKTNPVVCWIVSTVIWGLVSIILVVWSFHNYFG</sequence>
<keyword evidence="1" id="KW-0472">Membrane</keyword>
<keyword evidence="1" id="KW-1133">Transmembrane helix</keyword>
<keyword evidence="1" id="KW-0812">Transmembrane</keyword>